<organism evidence="3 4">
    <name type="scientific">Ramalina farinacea</name>
    <dbReference type="NCBI Taxonomy" id="258253"/>
    <lineage>
        <taxon>Eukaryota</taxon>
        <taxon>Fungi</taxon>
        <taxon>Dikarya</taxon>
        <taxon>Ascomycota</taxon>
        <taxon>Pezizomycotina</taxon>
        <taxon>Lecanoromycetes</taxon>
        <taxon>OSLEUM clade</taxon>
        <taxon>Lecanoromycetidae</taxon>
        <taxon>Lecanorales</taxon>
        <taxon>Lecanorineae</taxon>
        <taxon>Ramalinaceae</taxon>
        <taxon>Ramalina</taxon>
    </lineage>
</organism>
<dbReference type="Pfam" id="PF24883">
    <property type="entry name" value="NPHP3_N"/>
    <property type="match status" value="1"/>
</dbReference>
<evidence type="ECO:0000313" key="4">
    <source>
        <dbReference type="Proteomes" id="UP001161017"/>
    </source>
</evidence>
<comment type="caution">
    <text evidence="3">The sequence shown here is derived from an EMBL/GenBank/DDBJ whole genome shotgun (WGS) entry which is preliminary data.</text>
</comment>
<evidence type="ECO:0000313" key="3">
    <source>
        <dbReference type="EMBL" id="MDI1489564.1"/>
    </source>
</evidence>
<evidence type="ECO:0000259" key="2">
    <source>
        <dbReference type="Pfam" id="PF24883"/>
    </source>
</evidence>
<dbReference type="Proteomes" id="UP001161017">
    <property type="component" value="Unassembled WGS sequence"/>
</dbReference>
<keyword evidence="1" id="KW-0677">Repeat</keyword>
<dbReference type="InterPro" id="IPR027417">
    <property type="entry name" value="P-loop_NTPase"/>
</dbReference>
<name>A0AA43QPY2_9LECA</name>
<accession>A0AA43QPY2</accession>
<dbReference type="AlphaFoldDB" id="A0AA43QPY2"/>
<evidence type="ECO:0000256" key="1">
    <source>
        <dbReference type="ARBA" id="ARBA00022737"/>
    </source>
</evidence>
<feature type="domain" description="Nephrocystin 3-like N-terminal" evidence="2">
    <location>
        <begin position="22"/>
        <end position="178"/>
    </location>
</feature>
<dbReference type="InterPro" id="IPR056884">
    <property type="entry name" value="NPHP3-like_N"/>
</dbReference>
<dbReference type="PANTHER" id="PTHR10039:SF16">
    <property type="entry name" value="GPI INOSITOL-DEACYLASE"/>
    <property type="match status" value="1"/>
</dbReference>
<proteinExistence type="predicted"/>
<sequence>MTDFKLGGNQSQLQSCGSMVYKAGVGKTKLLSSVIDFAKPNDDDYSSIDPGVELTYCQADSAVAYFYCERNREDHRDPRSILCSFVRQLSKSNDGNSLHSYSVATYEKIKASGFATSQLSYEQALAHLEVLTQAPSQTFLILDALDECEESTRTRLVQDLQALLRRCEHPIRIFISSRPNQDIKAQLHKGLNRTIEATDNRYDICRYVDDTITKPDSPAFWRTKVPSDLRQRVFEILTKNAEGKYVLSNSRHHQ</sequence>
<gene>
    <name evidence="3" type="ORF">OHK93_000761</name>
</gene>
<dbReference type="PANTHER" id="PTHR10039">
    <property type="entry name" value="AMELOGENIN"/>
    <property type="match status" value="1"/>
</dbReference>
<protein>
    <recommendedName>
        <fullName evidence="2">Nephrocystin 3-like N-terminal domain-containing protein</fullName>
    </recommendedName>
</protein>
<reference evidence="3" key="1">
    <citation type="journal article" date="2023" name="Genome Biol. Evol.">
        <title>First Whole Genome Sequence and Flow Cytometry Genome Size Data for the Lichen-Forming Fungus Ramalina farinacea (Ascomycota).</title>
        <authorList>
            <person name="Llewellyn T."/>
            <person name="Mian S."/>
            <person name="Hill R."/>
            <person name="Leitch I.J."/>
            <person name="Gaya E."/>
        </authorList>
    </citation>
    <scope>NUCLEOTIDE SEQUENCE</scope>
    <source>
        <strain evidence="3">LIQ254RAFAR</strain>
    </source>
</reference>
<keyword evidence="4" id="KW-1185">Reference proteome</keyword>
<dbReference type="EMBL" id="JAPUFD010000010">
    <property type="protein sequence ID" value="MDI1489564.1"/>
    <property type="molecule type" value="Genomic_DNA"/>
</dbReference>
<dbReference type="Gene3D" id="3.40.50.300">
    <property type="entry name" value="P-loop containing nucleotide triphosphate hydrolases"/>
    <property type="match status" value="1"/>
</dbReference>